<dbReference type="Proteomes" id="UP000054359">
    <property type="component" value="Unassembled WGS sequence"/>
</dbReference>
<keyword evidence="1" id="KW-0812">Transmembrane</keyword>
<reference evidence="2 3" key="1">
    <citation type="submission" date="2013-11" db="EMBL/GenBank/DDBJ databases">
        <title>Genome sequencing of Stegodyphus mimosarum.</title>
        <authorList>
            <person name="Bechsgaard J."/>
        </authorList>
    </citation>
    <scope>NUCLEOTIDE SEQUENCE [LARGE SCALE GENOMIC DNA]</scope>
</reference>
<dbReference type="AlphaFoldDB" id="A0A087TJQ2"/>
<keyword evidence="3" id="KW-1185">Reference proteome</keyword>
<feature type="non-terminal residue" evidence="2">
    <location>
        <position position="39"/>
    </location>
</feature>
<evidence type="ECO:0000313" key="3">
    <source>
        <dbReference type="Proteomes" id="UP000054359"/>
    </source>
</evidence>
<evidence type="ECO:0000256" key="1">
    <source>
        <dbReference type="SAM" id="Phobius"/>
    </source>
</evidence>
<evidence type="ECO:0000313" key="2">
    <source>
        <dbReference type="EMBL" id="KFM65341.1"/>
    </source>
</evidence>
<sequence>MVWLKLLKLFLLNLILNIFFLCACFMASFQVTFKRLFYA</sequence>
<name>A0A087TJQ2_STEMI</name>
<dbReference type="EMBL" id="KK115521">
    <property type="protein sequence ID" value="KFM65341.1"/>
    <property type="molecule type" value="Genomic_DNA"/>
</dbReference>
<keyword evidence="1" id="KW-1133">Transmembrane helix</keyword>
<organism evidence="2 3">
    <name type="scientific">Stegodyphus mimosarum</name>
    <name type="common">African social velvet spider</name>
    <dbReference type="NCBI Taxonomy" id="407821"/>
    <lineage>
        <taxon>Eukaryota</taxon>
        <taxon>Metazoa</taxon>
        <taxon>Ecdysozoa</taxon>
        <taxon>Arthropoda</taxon>
        <taxon>Chelicerata</taxon>
        <taxon>Arachnida</taxon>
        <taxon>Araneae</taxon>
        <taxon>Araneomorphae</taxon>
        <taxon>Entelegynae</taxon>
        <taxon>Eresoidea</taxon>
        <taxon>Eresidae</taxon>
        <taxon>Stegodyphus</taxon>
    </lineage>
</organism>
<dbReference type="PROSITE" id="PS51257">
    <property type="entry name" value="PROKAR_LIPOPROTEIN"/>
    <property type="match status" value="1"/>
</dbReference>
<proteinExistence type="predicted"/>
<keyword evidence="1" id="KW-0472">Membrane</keyword>
<protein>
    <submittedName>
        <fullName evidence="2">Uncharacterized protein</fullName>
    </submittedName>
</protein>
<accession>A0A087TJQ2</accession>
<feature type="transmembrane region" description="Helical" evidence="1">
    <location>
        <begin position="6"/>
        <end position="29"/>
    </location>
</feature>
<gene>
    <name evidence="2" type="ORF">X975_16743</name>
</gene>